<dbReference type="GO" id="GO:0019740">
    <property type="term" value="P:nitrogen utilization"/>
    <property type="evidence" value="ECO:0007669"/>
    <property type="project" value="TreeGrafter"/>
</dbReference>
<dbReference type="SUPFAM" id="SSF54368">
    <property type="entry name" value="Glutamine synthetase, N-terminal domain"/>
    <property type="match status" value="1"/>
</dbReference>
<dbReference type="KEGG" id="cma:Cmaq_1766"/>
<dbReference type="STRING" id="397948.Cmaq_1766"/>
<dbReference type="EMBL" id="CP000852">
    <property type="protein sequence ID" value="ABW02589.1"/>
    <property type="molecule type" value="Genomic_DNA"/>
</dbReference>
<dbReference type="GO" id="GO:0005737">
    <property type="term" value="C:cytoplasm"/>
    <property type="evidence" value="ECO:0007669"/>
    <property type="project" value="UniProtKB-SubCell"/>
</dbReference>
<evidence type="ECO:0000256" key="1">
    <source>
        <dbReference type="ARBA" id="ARBA00004496"/>
    </source>
</evidence>
<dbReference type="RefSeq" id="WP_012186808.1">
    <property type="nucleotide sequence ID" value="NC_009954.1"/>
</dbReference>
<protein>
    <recommendedName>
        <fullName evidence="4">Glutamate--ammonia ligase</fullName>
    </recommendedName>
</protein>
<reference evidence="8 9" key="1">
    <citation type="submission" date="2007-10" db="EMBL/GenBank/DDBJ databases">
        <title>Complete sequence of Caldivirga maquilingensis IC-167.</title>
        <authorList>
            <consortium name="US DOE Joint Genome Institute"/>
            <person name="Copeland A."/>
            <person name="Lucas S."/>
            <person name="Lapidus A."/>
            <person name="Barry K."/>
            <person name="Glavina del Rio T."/>
            <person name="Dalin E."/>
            <person name="Tice H."/>
            <person name="Pitluck S."/>
            <person name="Saunders E."/>
            <person name="Brettin T."/>
            <person name="Bruce D."/>
            <person name="Detter J.C."/>
            <person name="Han C."/>
            <person name="Schmutz J."/>
            <person name="Larimer F."/>
            <person name="Land M."/>
            <person name="Hauser L."/>
            <person name="Kyrpides N."/>
            <person name="Ivanova N."/>
            <person name="Biddle J.F."/>
            <person name="Zhang Z."/>
            <person name="Fitz-Gibbon S.T."/>
            <person name="Lowe T.M."/>
            <person name="Saltikov C."/>
            <person name="House C.H."/>
            <person name="Richardson P."/>
        </authorList>
    </citation>
    <scope>NUCLEOTIDE SEQUENCE [LARGE SCALE GENOMIC DNA]</scope>
    <source>
        <strain evidence="9">ATCC 700844 / DSM 13496 / JCM 10307 / IC-167</strain>
    </source>
</reference>
<evidence type="ECO:0000256" key="3">
    <source>
        <dbReference type="ARBA" id="ARBA00022490"/>
    </source>
</evidence>
<accession>A8MAW0</accession>
<dbReference type="InterPro" id="IPR027303">
    <property type="entry name" value="Gln_synth_gly_rich_site"/>
</dbReference>
<dbReference type="Gene3D" id="3.30.590.10">
    <property type="entry name" value="Glutamine synthetase/guanido kinase, catalytic domain"/>
    <property type="match status" value="1"/>
</dbReference>
<dbReference type="GO" id="GO:0004356">
    <property type="term" value="F:glutamine synthetase activity"/>
    <property type="evidence" value="ECO:0007669"/>
    <property type="project" value="InterPro"/>
</dbReference>
<proteinExistence type="inferred from homology"/>
<dbReference type="Gene3D" id="3.10.20.70">
    <property type="entry name" value="Glutamine synthetase, N-terminal domain"/>
    <property type="match status" value="1"/>
</dbReference>
<evidence type="ECO:0000259" key="7">
    <source>
        <dbReference type="PROSITE" id="PS51987"/>
    </source>
</evidence>
<name>A8MAW0_CALMQ</name>
<dbReference type="Proteomes" id="UP000001137">
    <property type="component" value="Chromosome"/>
</dbReference>
<dbReference type="InterPro" id="IPR014746">
    <property type="entry name" value="Gln_synth/guanido_kin_cat_dom"/>
</dbReference>
<dbReference type="SMART" id="SM01230">
    <property type="entry name" value="Gln-synt_C"/>
    <property type="match status" value="1"/>
</dbReference>
<evidence type="ECO:0000256" key="6">
    <source>
        <dbReference type="RuleBase" id="RU000384"/>
    </source>
</evidence>
<sequence length="446" mass="50085">MPQGSVKETLSKIDPLDIWRILKSAGVKYVKPILMDIHGRPRAELMPIDAAKDILTDGMPFDGSSIPAYATVNKSDFVALPDFRSIFIESWNSAKIVDVFLSVLDDSGKPNVLDPRNVLMQTLAELAAEGMYVKMGVEVEFFIVKENGGKPELADDGLYFEGRNSAVLLNPISKILENLEALGIGWSKVHHEVAPSQYEINIPVNDPLKIADMMTIYKLMARDVAGEFNLISTFMPKPFWGINGSGAHTHISIWKDGVNLFESKTEEATEQCRYAIGGILKFARAISVLVAPTVNSYKRLVPHHEAPTRIVWGYANRSAMIRIPYYNKRVNRIEYRHPDPSMNPYLAFTAMIKAAVYGIKNKVEPPAPITDIAYDLKGVPETPVNLGEAVEEFAKSEAFNFLPSETAKAYVEVKNQEWSEYSAVYNWKETWNVITPWEYERYLKAA</sequence>
<gene>
    <name evidence="8" type="ordered locus">Cmaq_1766</name>
</gene>
<dbReference type="eggNOG" id="arCOG01909">
    <property type="taxonomic scope" value="Archaea"/>
</dbReference>
<keyword evidence="9" id="KW-1185">Reference proteome</keyword>
<feature type="domain" description="GS catalytic" evidence="7">
    <location>
        <begin position="115"/>
        <end position="446"/>
    </location>
</feature>
<evidence type="ECO:0000256" key="5">
    <source>
        <dbReference type="PROSITE-ProRule" id="PRU01331"/>
    </source>
</evidence>
<comment type="subcellular location">
    <subcellularLocation>
        <location evidence="1">Cytoplasm</location>
    </subcellularLocation>
</comment>
<dbReference type="InterPro" id="IPR008147">
    <property type="entry name" value="Gln_synt_N"/>
</dbReference>
<dbReference type="InterPro" id="IPR036651">
    <property type="entry name" value="Gln_synt_N_sf"/>
</dbReference>
<dbReference type="HOGENOM" id="CLU_017290_1_3_2"/>
<dbReference type="AlphaFoldDB" id="A8MAW0"/>
<comment type="similarity">
    <text evidence="2 5 6">Belongs to the glutamine synthetase family.</text>
</comment>
<evidence type="ECO:0000256" key="4">
    <source>
        <dbReference type="ARBA" id="ARBA00030668"/>
    </source>
</evidence>
<evidence type="ECO:0000256" key="2">
    <source>
        <dbReference type="ARBA" id="ARBA00009897"/>
    </source>
</evidence>
<dbReference type="PROSITE" id="PS00181">
    <property type="entry name" value="GLNA_ATP"/>
    <property type="match status" value="1"/>
</dbReference>
<dbReference type="GO" id="GO:0016020">
    <property type="term" value="C:membrane"/>
    <property type="evidence" value="ECO:0007669"/>
    <property type="project" value="TreeGrafter"/>
</dbReference>
<keyword evidence="3" id="KW-0963">Cytoplasm</keyword>
<dbReference type="PANTHER" id="PTHR43407:SF1">
    <property type="entry name" value="LENGSIN"/>
    <property type="match status" value="1"/>
</dbReference>
<dbReference type="GeneID" id="5709101"/>
<organism evidence="8 9">
    <name type="scientific">Caldivirga maquilingensis (strain ATCC 700844 / DSM 13496 / JCM 10307 / IC-167)</name>
    <dbReference type="NCBI Taxonomy" id="397948"/>
    <lineage>
        <taxon>Archaea</taxon>
        <taxon>Thermoproteota</taxon>
        <taxon>Thermoprotei</taxon>
        <taxon>Thermoproteales</taxon>
        <taxon>Thermoproteaceae</taxon>
        <taxon>Caldivirga</taxon>
    </lineage>
</organism>
<dbReference type="SUPFAM" id="SSF55931">
    <property type="entry name" value="Glutamine synthetase/guanido kinase"/>
    <property type="match status" value="1"/>
</dbReference>
<dbReference type="GO" id="GO:0006542">
    <property type="term" value="P:glutamine biosynthetic process"/>
    <property type="evidence" value="ECO:0007669"/>
    <property type="project" value="InterPro"/>
</dbReference>
<dbReference type="Pfam" id="PF03951">
    <property type="entry name" value="Gln-synt_N"/>
    <property type="match status" value="1"/>
</dbReference>
<evidence type="ECO:0000313" key="8">
    <source>
        <dbReference type="EMBL" id="ABW02589.1"/>
    </source>
</evidence>
<dbReference type="Pfam" id="PF00120">
    <property type="entry name" value="Gln-synt_C"/>
    <property type="match status" value="1"/>
</dbReference>
<dbReference type="PROSITE" id="PS51987">
    <property type="entry name" value="GS_CATALYTIC"/>
    <property type="match status" value="1"/>
</dbReference>
<evidence type="ECO:0000313" key="9">
    <source>
        <dbReference type="Proteomes" id="UP000001137"/>
    </source>
</evidence>
<dbReference type="InterPro" id="IPR008146">
    <property type="entry name" value="Gln_synth_cat_dom"/>
</dbReference>
<dbReference type="PANTHER" id="PTHR43407">
    <property type="entry name" value="GLUTAMINE SYNTHETASE"/>
    <property type="match status" value="1"/>
</dbReference>